<evidence type="ECO:0000313" key="3">
    <source>
        <dbReference type="EMBL" id="SHG45325.1"/>
    </source>
</evidence>
<dbReference type="AlphaFoldDB" id="A0A1M5JY66"/>
<protein>
    <submittedName>
        <fullName evidence="3">Membrane-bound lytic murein transglycosylase B</fullName>
    </submittedName>
</protein>
<dbReference type="GO" id="GO:0008933">
    <property type="term" value="F:peptidoglycan lytic transglycosylase activity"/>
    <property type="evidence" value="ECO:0007669"/>
    <property type="project" value="TreeGrafter"/>
</dbReference>
<evidence type="ECO:0000313" key="4">
    <source>
        <dbReference type="Proteomes" id="UP000199758"/>
    </source>
</evidence>
<sequence>MPLIVSKAMLATVLLLTAGTAIADYSGHPRAGELLATLKQQYGFGPDDLQTVRDALASAQTVPSLIEAEQKAPERTETWTTYSAKRVDALRIRRGGQFIVDNRGLLDRAEAEYGVPGSVIAGVLGLETNFGRFTGNARVLDALATQGFDHPTRTPFFYAELTQYFVFCREFGLAPTELKGSYAGAMGWAQFMPSNYRRLAVDFDGDGRRDLWTAADAIGSIAHYFTAYKPETRWHRGEPLIVPARRLRPLADSLQRNGKAVQYSVEQLRAAGVEPAVRLPPQMMVGLIELQLDPGGADDKEYWIGLPNFYSVMSYNPRVYYAMTVSRLAAGMSAEAARLSGDPP</sequence>
<dbReference type="GO" id="GO:0009253">
    <property type="term" value="P:peptidoglycan catabolic process"/>
    <property type="evidence" value="ECO:0007669"/>
    <property type="project" value="TreeGrafter"/>
</dbReference>
<feature type="domain" description="Transglycosylase SLT" evidence="2">
    <location>
        <begin position="49"/>
        <end position="329"/>
    </location>
</feature>
<gene>
    <name evidence="3" type="ORF">SAMN04488068_0258</name>
</gene>
<dbReference type="STRING" id="490188.SAMN04488068_0258"/>
<dbReference type="InterPro" id="IPR031304">
    <property type="entry name" value="SLT_2"/>
</dbReference>
<keyword evidence="1" id="KW-0732">Signal</keyword>
<proteinExistence type="predicted"/>
<dbReference type="RefSeq" id="WP_072892902.1">
    <property type="nucleotide sequence ID" value="NZ_FQWZ01000001.1"/>
</dbReference>
<dbReference type="Gene3D" id="1.10.8.350">
    <property type="entry name" value="Bacterial muramidase"/>
    <property type="match status" value="1"/>
</dbReference>
<feature type="signal peptide" evidence="1">
    <location>
        <begin position="1"/>
        <end position="23"/>
    </location>
</feature>
<accession>A0A1M5JY66</accession>
<evidence type="ECO:0000256" key="1">
    <source>
        <dbReference type="SAM" id="SignalP"/>
    </source>
</evidence>
<dbReference type="PANTHER" id="PTHR30163">
    <property type="entry name" value="MEMBRANE-BOUND LYTIC MUREIN TRANSGLYCOSYLASE B"/>
    <property type="match status" value="1"/>
</dbReference>
<feature type="chain" id="PRO_5012319045" evidence="1">
    <location>
        <begin position="24"/>
        <end position="344"/>
    </location>
</feature>
<reference evidence="3 4" key="1">
    <citation type="submission" date="2016-11" db="EMBL/GenBank/DDBJ databases">
        <authorList>
            <person name="Jaros S."/>
            <person name="Januszkiewicz K."/>
            <person name="Wedrychowicz H."/>
        </authorList>
    </citation>
    <scope>NUCLEOTIDE SEQUENCE [LARGE SCALE GENOMIC DNA]</scope>
    <source>
        <strain evidence="3 4">CGMCC 1.7049</strain>
    </source>
</reference>
<dbReference type="Gene3D" id="1.10.530.10">
    <property type="match status" value="1"/>
</dbReference>
<dbReference type="CDD" id="cd13399">
    <property type="entry name" value="Slt35-like"/>
    <property type="match status" value="1"/>
</dbReference>
<dbReference type="EMBL" id="FQWZ01000001">
    <property type="protein sequence ID" value="SHG45325.1"/>
    <property type="molecule type" value="Genomic_DNA"/>
</dbReference>
<organism evidence="3 4">
    <name type="scientific">Hydrocarboniphaga daqingensis</name>
    <dbReference type="NCBI Taxonomy" id="490188"/>
    <lineage>
        <taxon>Bacteria</taxon>
        <taxon>Pseudomonadati</taxon>
        <taxon>Pseudomonadota</taxon>
        <taxon>Gammaproteobacteria</taxon>
        <taxon>Nevskiales</taxon>
        <taxon>Nevskiaceae</taxon>
        <taxon>Hydrocarboniphaga</taxon>
    </lineage>
</organism>
<dbReference type="InterPro" id="IPR023346">
    <property type="entry name" value="Lysozyme-like_dom_sf"/>
</dbReference>
<evidence type="ECO:0000259" key="2">
    <source>
        <dbReference type="Pfam" id="PF13406"/>
    </source>
</evidence>
<dbReference type="Proteomes" id="UP000199758">
    <property type="component" value="Unassembled WGS sequence"/>
</dbReference>
<name>A0A1M5JY66_9GAMM</name>
<dbReference type="InterPro" id="IPR043426">
    <property type="entry name" value="MltB-like"/>
</dbReference>
<keyword evidence="4" id="KW-1185">Reference proteome</keyword>
<dbReference type="PANTHER" id="PTHR30163:SF9">
    <property type="entry name" value="MEMBRANE-BOUND LYTIC MUREIN TRANSGLYCOSYLASE B"/>
    <property type="match status" value="1"/>
</dbReference>
<dbReference type="Pfam" id="PF13406">
    <property type="entry name" value="SLT_2"/>
    <property type="match status" value="1"/>
</dbReference>
<dbReference type="SUPFAM" id="SSF53955">
    <property type="entry name" value="Lysozyme-like"/>
    <property type="match status" value="1"/>
</dbReference>